<protein>
    <submittedName>
        <fullName evidence="1">Uncharacterized protein</fullName>
    </submittedName>
</protein>
<keyword evidence="1" id="KW-0614">Plasmid</keyword>
<evidence type="ECO:0000313" key="1">
    <source>
        <dbReference type="EMBL" id="BCM73405.1"/>
    </source>
</evidence>
<organism evidence="1">
    <name type="scientific">Acinetobacter variabilis</name>
    <dbReference type="NCBI Taxonomy" id="70346"/>
    <lineage>
        <taxon>Bacteria</taxon>
        <taxon>Pseudomonadati</taxon>
        <taxon>Pseudomonadota</taxon>
        <taxon>Gammaproteobacteria</taxon>
        <taxon>Moraxellales</taxon>
        <taxon>Moraxellaceae</taxon>
        <taxon>Acinetobacter</taxon>
    </lineage>
</organism>
<name>A0A7M3W3L0_9GAMM</name>
<dbReference type="RefSeq" id="WP_135651922.1">
    <property type="nucleotide sequence ID" value="NZ_LC591943.1"/>
</dbReference>
<proteinExistence type="predicted"/>
<reference evidence="1" key="1">
    <citation type="submission" date="2020-10" db="EMBL/GenBank/DDBJ databases">
        <title>First report of a multidrug-resistant plasmid encoding blaNDM-1, blaOXA-420 and armA in a clinical isolate of Acinetobacter variabilis in Japan.</title>
        <authorList>
            <person name="Tohya M."/>
            <person name="Uechi K."/>
            <person name="Kirikae T."/>
        </authorList>
    </citation>
    <scope>NUCLEOTIDE SEQUENCE</scope>
    <source>
        <strain evidence="1">RYU24</strain>
        <plasmid evidence="1">pRYU24</plasmid>
    </source>
</reference>
<accession>A0A7M3W3L0</accession>
<geneLocation type="plasmid" evidence="1">
    <name>pRYU24</name>
</geneLocation>
<dbReference type="EMBL" id="LC591943">
    <property type="protein sequence ID" value="BCM73405.1"/>
    <property type="molecule type" value="Genomic_DNA"/>
</dbReference>
<sequence length="72" mass="8282">MSNIVHSPSHLRKLKGQTLSRFDSEQKMLSSGPLGTERLIMNIALDFMEKHPHMSWPQAIFAAQAYFDRTHN</sequence>
<dbReference type="AlphaFoldDB" id="A0A7M3W3L0"/>